<gene>
    <name evidence="1" type="ORF">LTS18_006478</name>
</gene>
<evidence type="ECO:0000313" key="2">
    <source>
        <dbReference type="Proteomes" id="UP001186974"/>
    </source>
</evidence>
<evidence type="ECO:0000313" key="1">
    <source>
        <dbReference type="EMBL" id="KAK3061342.1"/>
    </source>
</evidence>
<dbReference type="Proteomes" id="UP001186974">
    <property type="component" value="Unassembled WGS sequence"/>
</dbReference>
<organism evidence="1 2">
    <name type="scientific">Coniosporium uncinatum</name>
    <dbReference type="NCBI Taxonomy" id="93489"/>
    <lineage>
        <taxon>Eukaryota</taxon>
        <taxon>Fungi</taxon>
        <taxon>Dikarya</taxon>
        <taxon>Ascomycota</taxon>
        <taxon>Pezizomycotina</taxon>
        <taxon>Dothideomycetes</taxon>
        <taxon>Dothideomycetes incertae sedis</taxon>
        <taxon>Coniosporium</taxon>
    </lineage>
</organism>
<feature type="non-terminal residue" evidence="1">
    <location>
        <position position="1"/>
    </location>
</feature>
<comment type="caution">
    <text evidence="1">The sequence shown here is derived from an EMBL/GenBank/DDBJ whole genome shotgun (WGS) entry which is preliminary data.</text>
</comment>
<sequence length="674" mass="74633">SRIVAALYDHFLRQIHQPDGSPSKIDPSRVEVTIRTPVLPDTINYTIHDVASTFKRLLSELPGGLLGSVALFEALEEQTVPTSVEERDQRVNAKLVALALLKIDCTFRLSVVLSVFGLLAYLKRDSPEPSPAATPSRPPEHDGMSARALSIVFAPVLLSDLTDQIGLDGQKQDEEQRPKSRRSAVEKRRISTTDQSRIKRTVSNLTELIRLHHISTISYRQSQSSLHLPKFDDKACNKHRRSSSLVNGVERNKRSGIIIECLIDNWPDIVAHLRQVIKPAFGYLTAASRKPSRHRLSSWDSGELVEGVLKERRSRPMTATITSEHNTPDHPPRGRSVTRSRHRSQDTSIDSDFGASISPNVPEQRLIPPSYPLSPETPCPPPQADKLSGKNLKADSAYGTPSVSRSGSPFDQPPDIVVTPMRSASKRTSSRGEDRPGTPRHVPNSARSSLRGSSKAQQSMTQSRSRVHSEARNRSYSGKENAPQHYTRRTSSTDNHTASYRQHPPEAPPPVPPLPALDFLNNPAPTAAVAPSNHPLTTLFVPPHRPKTPPAYRHPSPSYLPSAPPLPRQHSQTSVLLETRTSSSPYRHHPSAQHPHILIPTLFSAFEDRGPTTHHSNGQQTKVSTLYAELERARQELEVWKSEVGFWRRRAERAERAVVVMRGAGLGGGVAMGR</sequence>
<reference evidence="1" key="1">
    <citation type="submission" date="2024-09" db="EMBL/GenBank/DDBJ databases">
        <title>Black Yeasts Isolated from many extreme environments.</title>
        <authorList>
            <person name="Coleine C."/>
            <person name="Stajich J.E."/>
            <person name="Selbmann L."/>
        </authorList>
    </citation>
    <scope>NUCLEOTIDE SEQUENCE</scope>
    <source>
        <strain evidence="1">CCFEE 5737</strain>
    </source>
</reference>
<protein>
    <submittedName>
        <fullName evidence="1">Uncharacterized protein</fullName>
    </submittedName>
</protein>
<keyword evidence="2" id="KW-1185">Reference proteome</keyword>
<proteinExistence type="predicted"/>
<name>A0ACC3D3K9_9PEZI</name>
<dbReference type="EMBL" id="JAWDJW010007904">
    <property type="protein sequence ID" value="KAK3061342.1"/>
    <property type="molecule type" value="Genomic_DNA"/>
</dbReference>
<accession>A0ACC3D3K9</accession>